<feature type="domain" description="INO80 complex subunit B-like conserved region" evidence="2">
    <location>
        <begin position="134"/>
        <end position="212"/>
    </location>
</feature>
<evidence type="ECO:0000313" key="4">
    <source>
        <dbReference type="Proteomes" id="UP000077315"/>
    </source>
</evidence>
<dbReference type="PANTHER" id="PTHR21561:SF12">
    <property type="entry name" value="INO80 COMPLEX SUBUNIT B"/>
    <property type="match status" value="1"/>
</dbReference>
<dbReference type="InParanoid" id="A0A162UT33"/>
<dbReference type="GO" id="GO:0006338">
    <property type="term" value="P:chromatin remodeling"/>
    <property type="evidence" value="ECO:0007669"/>
    <property type="project" value="InterPro"/>
</dbReference>
<dbReference type="InterPro" id="IPR029523">
    <property type="entry name" value="INO80B/Ies2"/>
</dbReference>
<evidence type="ECO:0000313" key="3">
    <source>
        <dbReference type="EMBL" id="OAD77862.1"/>
    </source>
</evidence>
<accession>A0A162UT33</accession>
<name>A0A162UT33_PHYB8</name>
<dbReference type="Pfam" id="PF04795">
    <property type="entry name" value="PAPA-1"/>
    <property type="match status" value="1"/>
</dbReference>
<dbReference type="PANTHER" id="PTHR21561">
    <property type="entry name" value="INO80 COMPLEX SUBUNIT B"/>
    <property type="match status" value="1"/>
</dbReference>
<dbReference type="SMART" id="SM01406">
    <property type="entry name" value="PAPA-1"/>
    <property type="match status" value="1"/>
</dbReference>
<gene>
    <name evidence="3" type="ORF">PHYBLDRAFT_141727</name>
</gene>
<dbReference type="GeneID" id="28991557"/>
<reference evidence="4" key="1">
    <citation type="submission" date="2015-06" db="EMBL/GenBank/DDBJ databases">
        <title>Expansion of signal transduction pathways in fungi by whole-genome duplication.</title>
        <authorList>
            <consortium name="DOE Joint Genome Institute"/>
            <person name="Corrochano L.M."/>
            <person name="Kuo A."/>
            <person name="Marcet-Houben M."/>
            <person name="Polaino S."/>
            <person name="Salamov A."/>
            <person name="Villalobos J.M."/>
            <person name="Alvarez M.I."/>
            <person name="Avalos J."/>
            <person name="Benito E.P."/>
            <person name="Benoit I."/>
            <person name="Burger G."/>
            <person name="Camino L.P."/>
            <person name="Canovas D."/>
            <person name="Cerda-Olmedo E."/>
            <person name="Cheng J.-F."/>
            <person name="Dominguez A."/>
            <person name="Elias M."/>
            <person name="Eslava A.P."/>
            <person name="Glaser F."/>
            <person name="Grimwood J."/>
            <person name="Gutierrez G."/>
            <person name="Heitman J."/>
            <person name="Henrissat B."/>
            <person name="Iturriaga E.A."/>
            <person name="Lang B.F."/>
            <person name="Lavin J.L."/>
            <person name="Lee S."/>
            <person name="Li W."/>
            <person name="Lindquist E."/>
            <person name="Lopez-Garcia S."/>
            <person name="Luque E.M."/>
            <person name="Marcos A.T."/>
            <person name="Martin J."/>
            <person name="McCluskey K."/>
            <person name="Medina H.R."/>
            <person name="Miralles-Duran A."/>
            <person name="Miyazaki A."/>
            <person name="Munoz-Torres E."/>
            <person name="Oguiza J.A."/>
            <person name="Ohm R."/>
            <person name="Olmedo M."/>
            <person name="Orejas M."/>
            <person name="Ortiz-Castellanos L."/>
            <person name="Pisabarro A.G."/>
            <person name="Rodriguez-Romero J."/>
            <person name="Ruiz-Herrera J."/>
            <person name="Ruiz-Vazquez R."/>
            <person name="Sanz C."/>
            <person name="Schackwitz W."/>
            <person name="Schmutz J."/>
            <person name="Shahriari M."/>
            <person name="Shelest E."/>
            <person name="Silva-Franco F."/>
            <person name="Soanes D."/>
            <person name="Syed K."/>
            <person name="Tagua V.G."/>
            <person name="Talbot N.J."/>
            <person name="Thon M."/>
            <person name="De vries R.P."/>
            <person name="Wiebenga A."/>
            <person name="Yadav J.S."/>
            <person name="Braun E.L."/>
            <person name="Baker S."/>
            <person name="Garre V."/>
            <person name="Horwitz B."/>
            <person name="Torres-Martinez S."/>
            <person name="Idnurm A."/>
            <person name="Herrera-Estrella A."/>
            <person name="Gabaldon T."/>
            <person name="Grigoriev I.V."/>
        </authorList>
    </citation>
    <scope>NUCLEOTIDE SEQUENCE [LARGE SCALE GENOMIC DNA]</scope>
    <source>
        <strain evidence="4">NRRL 1555(-)</strain>
    </source>
</reference>
<sequence length="265" mass="30475">MRPTRRRTRAPTPPVQESDGTSEMELNESVQSSEMSSDDDEQIVNRHTIQEPIEDEEQEEEISDSEESVESAAVQQYPSAVDSDASESEDEFKEIVQTRPATKRQRARLNNHEPEDYIELPMESSRKKLLTEEEAALKRSEVTRRRKNQSLQRAEKDKADTINRLLKKQATKSKQKIRDDVIETKEGEKRKEHGMRYIHNKEGSVLAIPIKYTVEHVFGTHKVSAPKPPRKCEVHGCHQLKKYVAKKSGKLVCSLEHYQTVEGVQ</sequence>
<dbReference type="AlphaFoldDB" id="A0A162UT33"/>
<organism evidence="3 4">
    <name type="scientific">Phycomyces blakesleeanus (strain ATCC 8743b / DSM 1359 / FGSC 10004 / NBRC 33097 / NRRL 1555)</name>
    <dbReference type="NCBI Taxonomy" id="763407"/>
    <lineage>
        <taxon>Eukaryota</taxon>
        <taxon>Fungi</taxon>
        <taxon>Fungi incertae sedis</taxon>
        <taxon>Mucoromycota</taxon>
        <taxon>Mucoromycotina</taxon>
        <taxon>Mucoromycetes</taxon>
        <taxon>Mucorales</taxon>
        <taxon>Phycomycetaceae</taxon>
        <taxon>Phycomyces</taxon>
    </lineage>
</organism>
<dbReference type="FunCoup" id="A0A162UT33">
    <property type="interactions" value="5"/>
</dbReference>
<keyword evidence="4" id="KW-1185">Reference proteome</keyword>
<feature type="compositionally biased region" description="Acidic residues" evidence="1">
    <location>
        <begin position="52"/>
        <end position="69"/>
    </location>
</feature>
<evidence type="ECO:0000256" key="1">
    <source>
        <dbReference type="SAM" id="MobiDB-lite"/>
    </source>
</evidence>
<dbReference type="EMBL" id="KV440974">
    <property type="protein sequence ID" value="OAD77862.1"/>
    <property type="molecule type" value="Genomic_DNA"/>
</dbReference>
<dbReference type="GO" id="GO:0031011">
    <property type="term" value="C:Ino80 complex"/>
    <property type="evidence" value="ECO:0007669"/>
    <property type="project" value="InterPro"/>
</dbReference>
<dbReference type="Proteomes" id="UP000077315">
    <property type="component" value="Unassembled WGS sequence"/>
</dbReference>
<feature type="region of interest" description="Disordered" evidence="1">
    <location>
        <begin position="1"/>
        <end position="124"/>
    </location>
</feature>
<dbReference type="VEuPathDB" id="FungiDB:PHYBLDRAFT_141727"/>
<dbReference type="InterPro" id="IPR006880">
    <property type="entry name" value="INO80B_C"/>
</dbReference>
<dbReference type="OrthoDB" id="2021186at2759"/>
<dbReference type="RefSeq" id="XP_018295902.1">
    <property type="nucleotide sequence ID" value="XM_018430651.1"/>
</dbReference>
<feature type="region of interest" description="Disordered" evidence="1">
    <location>
        <begin position="139"/>
        <end position="160"/>
    </location>
</feature>
<evidence type="ECO:0000259" key="2">
    <source>
        <dbReference type="SMART" id="SM01406"/>
    </source>
</evidence>
<protein>
    <recommendedName>
        <fullName evidence="2">INO80 complex subunit B-like conserved region domain-containing protein</fullName>
    </recommendedName>
</protein>
<proteinExistence type="predicted"/>
<dbReference type="STRING" id="763407.A0A162UT33"/>